<gene>
    <name evidence="1" type="ORF">SAMN05660226_02223</name>
</gene>
<organism evidence="1 2">
    <name type="scientific">Parapedobacter luteus</name>
    <dbReference type="NCBI Taxonomy" id="623280"/>
    <lineage>
        <taxon>Bacteria</taxon>
        <taxon>Pseudomonadati</taxon>
        <taxon>Bacteroidota</taxon>
        <taxon>Sphingobacteriia</taxon>
        <taxon>Sphingobacteriales</taxon>
        <taxon>Sphingobacteriaceae</taxon>
        <taxon>Parapedobacter</taxon>
    </lineage>
</organism>
<keyword evidence="2" id="KW-1185">Reference proteome</keyword>
<dbReference type="STRING" id="623280.SAMN05660226_02223"/>
<evidence type="ECO:0000313" key="1">
    <source>
        <dbReference type="EMBL" id="SKB58695.1"/>
    </source>
</evidence>
<dbReference type="EMBL" id="FUYS01000004">
    <property type="protein sequence ID" value="SKB58695.1"/>
    <property type="molecule type" value="Genomic_DNA"/>
</dbReference>
<name>A0A1T5CGT2_9SPHI</name>
<proteinExistence type="predicted"/>
<sequence>MKPKSAICTVYITALLLMLIHSPSLGQQRFQRWGGGVDDETIHFGFSFHYISADYKIALKDNWQESHLPLAPAGHGQLISITSPFAHNVGLGLLADFKLSENLNLRFSPNLVFLNINVLYKYRTPSMADETIAKDMHRSNIELPLLLKFKSDRKGNLRGYLIGGGQYVLNVASSKRYTEDPGSGELDKVLRTKPTYFAYTMGIGFDIYFDFFKMSPEVKWVQSVGNVMDIRSVNMFNSPIDKLTLRSFQFSLFFE</sequence>
<dbReference type="AlphaFoldDB" id="A0A1T5CGT2"/>
<evidence type="ECO:0000313" key="2">
    <source>
        <dbReference type="Proteomes" id="UP000190541"/>
    </source>
</evidence>
<accession>A0A1T5CGT2</accession>
<dbReference type="RefSeq" id="WP_176146164.1">
    <property type="nucleotide sequence ID" value="NZ_FUYS01000004.1"/>
</dbReference>
<reference evidence="1 2" key="1">
    <citation type="submission" date="2017-02" db="EMBL/GenBank/DDBJ databases">
        <authorList>
            <person name="Peterson S.W."/>
        </authorList>
    </citation>
    <scope>NUCLEOTIDE SEQUENCE [LARGE SCALE GENOMIC DNA]</scope>
    <source>
        <strain evidence="1 2">DSM 22899</strain>
    </source>
</reference>
<dbReference type="Proteomes" id="UP000190541">
    <property type="component" value="Unassembled WGS sequence"/>
</dbReference>
<protein>
    <submittedName>
        <fullName evidence="1">Outer membrane protein beta-barrel domain-containing protein</fullName>
    </submittedName>
</protein>